<reference evidence="2" key="1">
    <citation type="submission" date="2023-01" db="EMBL/GenBank/DDBJ databases">
        <title>Complete genome sequence of Planctobacterium marinum strain Dej080120_11.</title>
        <authorList>
            <person name="Ueki S."/>
            <person name="Maruyama F."/>
        </authorList>
    </citation>
    <scope>NUCLEOTIDE SEQUENCE</scope>
    <source>
        <strain evidence="2">Dej080120_11</strain>
    </source>
</reference>
<dbReference type="KEGG" id="pmaw:MACH26_36440"/>
<dbReference type="EMBL" id="AP027272">
    <property type="protein sequence ID" value="BDX08123.1"/>
    <property type="molecule type" value="Genomic_DNA"/>
</dbReference>
<dbReference type="SUPFAM" id="SSF54523">
    <property type="entry name" value="Pili subunits"/>
    <property type="match status" value="1"/>
</dbReference>
<evidence type="ECO:0000256" key="1">
    <source>
        <dbReference type="SAM" id="Phobius"/>
    </source>
</evidence>
<name>A0AA48HJQ5_9ALTE</name>
<keyword evidence="1" id="KW-0812">Transmembrane</keyword>
<dbReference type="Gene3D" id="3.30.700.10">
    <property type="entry name" value="Glycoprotein, Type 4 Pilin"/>
    <property type="match status" value="1"/>
</dbReference>
<accession>A0AA48HJQ5</accession>
<keyword evidence="1" id="KW-1133">Transmembrane helix</keyword>
<dbReference type="InterPro" id="IPR045584">
    <property type="entry name" value="Pilin-like"/>
</dbReference>
<evidence type="ECO:0008006" key="4">
    <source>
        <dbReference type="Google" id="ProtNLM"/>
    </source>
</evidence>
<keyword evidence="3" id="KW-1185">Reference proteome</keyword>
<dbReference type="RefSeq" id="WP_338294205.1">
    <property type="nucleotide sequence ID" value="NZ_AP027272.1"/>
</dbReference>
<feature type="transmembrane region" description="Helical" evidence="1">
    <location>
        <begin position="14"/>
        <end position="35"/>
    </location>
</feature>
<protein>
    <recommendedName>
        <fullName evidence="4">MSHA pilin protein MshC</fullName>
    </recommendedName>
</protein>
<evidence type="ECO:0000313" key="3">
    <source>
        <dbReference type="Proteomes" id="UP001333710"/>
    </source>
</evidence>
<keyword evidence="1" id="KW-0472">Membrane</keyword>
<evidence type="ECO:0000313" key="2">
    <source>
        <dbReference type="EMBL" id="BDX08123.1"/>
    </source>
</evidence>
<proteinExistence type="predicted"/>
<dbReference type="NCBIfam" id="TIGR02532">
    <property type="entry name" value="IV_pilin_GFxxxE"/>
    <property type="match status" value="1"/>
</dbReference>
<organism evidence="2 3">
    <name type="scientific">Planctobacterium marinum</name>
    <dbReference type="NCBI Taxonomy" id="1631968"/>
    <lineage>
        <taxon>Bacteria</taxon>
        <taxon>Pseudomonadati</taxon>
        <taxon>Pseudomonadota</taxon>
        <taxon>Gammaproteobacteria</taxon>
        <taxon>Alteromonadales</taxon>
        <taxon>Alteromonadaceae</taxon>
        <taxon>Planctobacterium</taxon>
    </lineage>
</organism>
<dbReference type="InterPro" id="IPR012902">
    <property type="entry name" value="N_methyl_site"/>
</dbReference>
<gene>
    <name evidence="2" type="ORF">MACH26_36440</name>
</gene>
<sequence length="195" mass="21455">MISRSAISIRKDEGYTLVELVLVVILVAMLAVYALPRIFDTSEIAATVYQNRAISILRNMQTRAMQDTRNDGYCYKVYFDTTNEEFGIPSNDYSVTNDQNLIDATCADSIDKSDSAQFFYVPSSALLEDDINLESNANDGTDISSITFDTLGRANQNDSSCDGNSSNGYDGCRIAFIGDSTAYVCVESEGYIYAC</sequence>
<dbReference type="AlphaFoldDB" id="A0AA48HJQ5"/>
<dbReference type="Proteomes" id="UP001333710">
    <property type="component" value="Chromosome"/>
</dbReference>